<dbReference type="EMBL" id="CP036287">
    <property type="protein sequence ID" value="QDU68251.1"/>
    <property type="molecule type" value="Genomic_DNA"/>
</dbReference>
<evidence type="ECO:0000256" key="1">
    <source>
        <dbReference type="ARBA" id="ARBA00022517"/>
    </source>
</evidence>
<dbReference type="AlphaFoldDB" id="A0A518BMP2"/>
<comment type="subunit">
    <text evidence="2">Monomer. Binds 30S ribosomal subunits, but not 50S ribosomal subunits or 70S ribosomes.</text>
</comment>
<dbReference type="InterPro" id="IPR023799">
    <property type="entry name" value="RbfA_dom_sf"/>
</dbReference>
<reference evidence="4 5" key="1">
    <citation type="submission" date="2019-02" db="EMBL/GenBank/DDBJ databases">
        <title>Deep-cultivation of Planctomycetes and their phenomic and genomic characterization uncovers novel biology.</title>
        <authorList>
            <person name="Wiegand S."/>
            <person name="Jogler M."/>
            <person name="Boedeker C."/>
            <person name="Pinto D."/>
            <person name="Vollmers J."/>
            <person name="Rivas-Marin E."/>
            <person name="Kohn T."/>
            <person name="Peeters S.H."/>
            <person name="Heuer A."/>
            <person name="Rast P."/>
            <person name="Oberbeckmann S."/>
            <person name="Bunk B."/>
            <person name="Jeske O."/>
            <person name="Meyerdierks A."/>
            <person name="Storesund J.E."/>
            <person name="Kallscheuer N."/>
            <person name="Luecker S."/>
            <person name="Lage O.M."/>
            <person name="Pohl T."/>
            <person name="Merkel B.J."/>
            <person name="Hornburger P."/>
            <person name="Mueller R.-W."/>
            <person name="Bruemmer F."/>
            <person name="Labrenz M."/>
            <person name="Spormann A.M."/>
            <person name="Op den Camp H."/>
            <person name="Overmann J."/>
            <person name="Amann R."/>
            <person name="Jetten M.S.M."/>
            <person name="Mascher T."/>
            <person name="Medema M.H."/>
            <person name="Devos D.P."/>
            <person name="Kaster A.-K."/>
            <person name="Ovreas L."/>
            <person name="Rohde M."/>
            <person name="Galperin M.Y."/>
            <person name="Jogler C."/>
        </authorList>
    </citation>
    <scope>NUCLEOTIDE SEQUENCE [LARGE SCALE GENOMIC DNA]</scope>
    <source>
        <strain evidence="4 5">Pla133</strain>
    </source>
</reference>
<name>A0A518BMP2_9BACT</name>
<evidence type="ECO:0000313" key="4">
    <source>
        <dbReference type="EMBL" id="QDU68251.1"/>
    </source>
</evidence>
<feature type="compositionally biased region" description="Basic and acidic residues" evidence="3">
    <location>
        <begin position="113"/>
        <end position="127"/>
    </location>
</feature>
<dbReference type="RefSeq" id="WP_145067107.1">
    <property type="nucleotide sequence ID" value="NZ_CP036287.1"/>
</dbReference>
<dbReference type="Gene3D" id="3.30.300.20">
    <property type="match status" value="1"/>
</dbReference>
<comment type="function">
    <text evidence="2">One of several proteins that assist in the late maturation steps of the functional core of the 30S ribosomal subunit. Associates with free 30S ribosomal subunits (but not with 30S subunits that are part of 70S ribosomes or polysomes). Required for efficient processing of 16S rRNA. May interact with the 5'-terminal helix region of 16S rRNA.</text>
</comment>
<dbReference type="InterPro" id="IPR000238">
    <property type="entry name" value="RbfA"/>
</dbReference>
<dbReference type="GO" id="GO:0043024">
    <property type="term" value="F:ribosomal small subunit binding"/>
    <property type="evidence" value="ECO:0007669"/>
    <property type="project" value="TreeGrafter"/>
</dbReference>
<evidence type="ECO:0000256" key="2">
    <source>
        <dbReference type="HAMAP-Rule" id="MF_00003"/>
    </source>
</evidence>
<gene>
    <name evidence="2 4" type="primary">rbfA</name>
    <name evidence="4" type="ORF">Pla133_33460</name>
</gene>
<accession>A0A518BMP2</accession>
<protein>
    <recommendedName>
        <fullName evidence="2">Ribosome-binding factor A</fullName>
    </recommendedName>
</protein>
<keyword evidence="5" id="KW-1185">Reference proteome</keyword>
<comment type="similarity">
    <text evidence="2">Belongs to the RbfA family.</text>
</comment>
<keyword evidence="2" id="KW-0963">Cytoplasm</keyword>
<proteinExistence type="inferred from homology"/>
<dbReference type="NCBIfam" id="TIGR00082">
    <property type="entry name" value="rbfA"/>
    <property type="match status" value="1"/>
</dbReference>
<dbReference type="PANTHER" id="PTHR33515:SF1">
    <property type="entry name" value="RIBOSOME-BINDING FACTOR A, CHLOROPLASTIC-RELATED"/>
    <property type="match status" value="1"/>
</dbReference>
<organism evidence="4 5">
    <name type="scientific">Engelhardtia mirabilis</name>
    <dbReference type="NCBI Taxonomy" id="2528011"/>
    <lineage>
        <taxon>Bacteria</taxon>
        <taxon>Pseudomonadati</taxon>
        <taxon>Planctomycetota</taxon>
        <taxon>Planctomycetia</taxon>
        <taxon>Planctomycetia incertae sedis</taxon>
        <taxon>Engelhardtia</taxon>
    </lineage>
</organism>
<comment type="subcellular location">
    <subcellularLocation>
        <location evidence="2">Cytoplasm</location>
    </subcellularLocation>
</comment>
<dbReference type="KEGG" id="pbap:Pla133_33460"/>
<feature type="compositionally biased region" description="Acidic residues" evidence="3">
    <location>
        <begin position="128"/>
        <end position="141"/>
    </location>
</feature>
<dbReference type="Proteomes" id="UP000316921">
    <property type="component" value="Chromosome"/>
</dbReference>
<keyword evidence="1 2" id="KW-0690">Ribosome biogenesis</keyword>
<evidence type="ECO:0000256" key="3">
    <source>
        <dbReference type="SAM" id="MobiDB-lite"/>
    </source>
</evidence>
<sequence length="156" mass="18100">MANPRTIAKLQARILERAAYCVEFELNDPRVGMITLTRCELSSDLAHAKIFFTVLGGPTERRKTERALESAAGFVQRQLGRVLRTRKIPRVRWAFDESVEYADEMDRMIREALQRDQQIRPRGHEDEGPALDDPLEEDELDREVEEFLEARDEEAD</sequence>
<dbReference type="InterPro" id="IPR015946">
    <property type="entry name" value="KH_dom-like_a/b"/>
</dbReference>
<feature type="region of interest" description="Disordered" evidence="3">
    <location>
        <begin position="113"/>
        <end position="141"/>
    </location>
</feature>
<evidence type="ECO:0000313" key="5">
    <source>
        <dbReference type="Proteomes" id="UP000316921"/>
    </source>
</evidence>
<dbReference type="PANTHER" id="PTHR33515">
    <property type="entry name" value="RIBOSOME-BINDING FACTOR A, CHLOROPLASTIC-RELATED"/>
    <property type="match status" value="1"/>
</dbReference>
<dbReference type="Pfam" id="PF02033">
    <property type="entry name" value="RBFA"/>
    <property type="match status" value="1"/>
</dbReference>
<dbReference type="HAMAP" id="MF_00003">
    <property type="entry name" value="RbfA"/>
    <property type="match status" value="1"/>
</dbReference>
<dbReference type="GO" id="GO:0005829">
    <property type="term" value="C:cytosol"/>
    <property type="evidence" value="ECO:0007669"/>
    <property type="project" value="TreeGrafter"/>
</dbReference>
<dbReference type="GO" id="GO:0030490">
    <property type="term" value="P:maturation of SSU-rRNA"/>
    <property type="evidence" value="ECO:0007669"/>
    <property type="project" value="UniProtKB-UniRule"/>
</dbReference>
<dbReference type="SUPFAM" id="SSF89919">
    <property type="entry name" value="Ribosome-binding factor A, RbfA"/>
    <property type="match status" value="1"/>
</dbReference>